<evidence type="ECO:0000256" key="2">
    <source>
        <dbReference type="ARBA" id="ARBA00009009"/>
    </source>
</evidence>
<evidence type="ECO:0000256" key="1">
    <source>
        <dbReference type="ARBA" id="ARBA00001526"/>
    </source>
</evidence>
<dbReference type="PANTHER" id="PTHR35333">
    <property type="entry name" value="BETA-LACTAMASE"/>
    <property type="match status" value="1"/>
</dbReference>
<keyword evidence="5" id="KW-0378">Hydrolase</keyword>
<comment type="catalytic activity">
    <reaction evidence="1">
        <text>a beta-lactam + H2O = a substituted beta-amino acid</text>
        <dbReference type="Rhea" id="RHEA:20401"/>
        <dbReference type="ChEBI" id="CHEBI:15377"/>
        <dbReference type="ChEBI" id="CHEBI:35627"/>
        <dbReference type="ChEBI" id="CHEBI:140347"/>
        <dbReference type="EC" id="3.5.2.6"/>
    </reaction>
</comment>
<evidence type="ECO:0000256" key="3">
    <source>
        <dbReference type="ARBA" id="ARBA00012865"/>
    </source>
</evidence>
<dbReference type="InterPro" id="IPR000871">
    <property type="entry name" value="Beta-lactam_class-A"/>
</dbReference>
<comment type="caution">
    <text evidence="5">The sequence shown here is derived from an EMBL/GenBank/DDBJ whole genome shotgun (WGS) entry which is preliminary data.</text>
</comment>
<evidence type="ECO:0000259" key="4">
    <source>
        <dbReference type="Pfam" id="PF13354"/>
    </source>
</evidence>
<dbReference type="Pfam" id="PF13354">
    <property type="entry name" value="Beta-lactamase2"/>
    <property type="match status" value="1"/>
</dbReference>
<comment type="similarity">
    <text evidence="2">Belongs to the class-A beta-lactamase family.</text>
</comment>
<sequence>MTSGQQFTATQRALILLGSAPFVLMGCAVHEARQQPVSLLLPPGSATSSYRVAVPVPPPPPPLPQAPADLTRAITTLLANFNGTAAAAVTSIDQGWTVAYNGNRPMPQQSVSKLWVAMTALDLLDQGKLTLDDPVVVRREDLTLFHQPIASLVKGDGYHTTVRELMRRALTMSDNTANDRLLTYVGGPNAVRAFLARRGIQNIRFGPGERLLQSKTAGLTWRQEYSLGGGFNQARSALPQSVRIAAFNAYVANPPDGAGATAIAEALMRLKQGKLLSANSTRYLLDTMAASRTGRARLHAALPPGWTLAHKTGTGQDLMSRNAGFNDVGILTAPDGRSYAVAVLIGDTRAPMRDRQQLIQQVVHALVANRS</sequence>
<organism evidence="5 6">
    <name type="scientific">Sphingomonas molluscorum</name>
    <dbReference type="NCBI Taxonomy" id="418184"/>
    <lineage>
        <taxon>Bacteria</taxon>
        <taxon>Pseudomonadati</taxon>
        <taxon>Pseudomonadota</taxon>
        <taxon>Alphaproteobacteria</taxon>
        <taxon>Sphingomonadales</taxon>
        <taxon>Sphingomonadaceae</taxon>
        <taxon>Sphingomonas</taxon>
    </lineage>
</organism>
<gene>
    <name evidence="5" type="ORF">WH159_02190</name>
</gene>
<dbReference type="SUPFAM" id="SSF56601">
    <property type="entry name" value="beta-lactamase/transpeptidase-like"/>
    <property type="match status" value="1"/>
</dbReference>
<feature type="domain" description="Beta-lactamase class A catalytic" evidence="4">
    <location>
        <begin position="88"/>
        <end position="344"/>
    </location>
</feature>
<dbReference type="EC" id="3.5.2.6" evidence="3"/>
<dbReference type="Proteomes" id="UP001380365">
    <property type="component" value="Unassembled WGS sequence"/>
</dbReference>
<dbReference type="InterPro" id="IPR012338">
    <property type="entry name" value="Beta-lactam/transpept-like"/>
</dbReference>
<dbReference type="InterPro" id="IPR045155">
    <property type="entry name" value="Beta-lactam_cat"/>
</dbReference>
<dbReference type="PANTHER" id="PTHR35333:SF3">
    <property type="entry name" value="BETA-LACTAMASE-TYPE TRANSPEPTIDASE FOLD CONTAINING PROTEIN"/>
    <property type="match status" value="1"/>
</dbReference>
<protein>
    <recommendedName>
        <fullName evidence="3">beta-lactamase</fullName>
        <ecNumber evidence="3">3.5.2.6</ecNumber>
    </recommendedName>
</protein>
<dbReference type="GO" id="GO:0016787">
    <property type="term" value="F:hydrolase activity"/>
    <property type="evidence" value="ECO:0007669"/>
    <property type="project" value="UniProtKB-KW"/>
</dbReference>
<proteinExistence type="inferred from homology"/>
<evidence type="ECO:0000313" key="5">
    <source>
        <dbReference type="EMBL" id="MEJ5093357.1"/>
    </source>
</evidence>
<dbReference type="Gene3D" id="3.40.710.10">
    <property type="entry name" value="DD-peptidase/beta-lactamase superfamily"/>
    <property type="match status" value="1"/>
</dbReference>
<dbReference type="EMBL" id="JBBGZA010000001">
    <property type="protein sequence ID" value="MEJ5093357.1"/>
    <property type="molecule type" value="Genomic_DNA"/>
</dbReference>
<keyword evidence="6" id="KW-1185">Reference proteome</keyword>
<reference evidence="5 6" key="1">
    <citation type="submission" date="2023-12" db="EMBL/GenBank/DDBJ databases">
        <title>Gut-associated functions are favored during microbiome assembly across C. elegans life.</title>
        <authorList>
            <person name="Zimmermann J."/>
        </authorList>
    </citation>
    <scope>NUCLEOTIDE SEQUENCE [LARGE SCALE GENOMIC DNA]</scope>
    <source>
        <strain evidence="5 6">JUb134</strain>
    </source>
</reference>
<evidence type="ECO:0000313" key="6">
    <source>
        <dbReference type="Proteomes" id="UP001380365"/>
    </source>
</evidence>
<name>A0ABU8Q0T1_9SPHN</name>
<accession>A0ABU8Q0T1</accession>